<keyword evidence="7 9" id="KW-0811">Translocation</keyword>
<comment type="caution">
    <text evidence="9">Lacks conserved residue(s) required for the propagation of feature annotation.</text>
</comment>
<dbReference type="PRINTS" id="PR01755">
    <property type="entry name" value="SECFTRNLCASE"/>
</dbReference>
<dbReference type="InterPro" id="IPR005665">
    <property type="entry name" value="SecF_bac"/>
</dbReference>
<dbReference type="NCBIfam" id="TIGR00966">
    <property type="entry name" value="transloc_SecF"/>
    <property type="match status" value="1"/>
</dbReference>
<protein>
    <recommendedName>
        <fullName evidence="9">Protein-export membrane protein SecF</fullName>
    </recommendedName>
</protein>
<dbReference type="Pfam" id="PF02355">
    <property type="entry name" value="SecD_SecF_C"/>
    <property type="match status" value="1"/>
</dbReference>
<dbReference type="InterPro" id="IPR048634">
    <property type="entry name" value="SecD_SecF_C"/>
</dbReference>
<evidence type="ECO:0000256" key="8">
    <source>
        <dbReference type="ARBA" id="ARBA00023136"/>
    </source>
</evidence>
<sequence>MKGFSFVRTRGVAFALSLLLLAAGMIAWAVRGLNYNVEFTGGAAWTLRFERTVTAGAVRSVLAEQGVEDAVVQLSEGDRVALLRTPAVDQATQQRVLRALEERLGPVRLEQFDSISPAIGREIRERGILALALATVGMVVYMTIRFEFWFAVAAILAMLHDVFMVVGLFALLQWQVDSSFIAALLTVFGYSINDTVVVFDRIRENLRLRRKEPLDQLVDRSIRQVLRRSLLTGTTTLLALAAVFAFGGETIRAFAGALFFGILFGTYSSIFVASPLWYVLRQRAARRRAAARAVD</sequence>
<dbReference type="InterPro" id="IPR022813">
    <property type="entry name" value="SecD/SecF_arch_bac"/>
</dbReference>
<dbReference type="EMBL" id="CP132508">
    <property type="protein sequence ID" value="WPD18020.1"/>
    <property type="molecule type" value="Genomic_DNA"/>
</dbReference>
<evidence type="ECO:0000256" key="4">
    <source>
        <dbReference type="ARBA" id="ARBA00022692"/>
    </source>
</evidence>
<evidence type="ECO:0000256" key="5">
    <source>
        <dbReference type="ARBA" id="ARBA00022927"/>
    </source>
</evidence>
<gene>
    <name evidence="9 11" type="primary">secF</name>
    <name evidence="11" type="ORF">Q5761_06380</name>
</gene>
<evidence type="ECO:0000256" key="6">
    <source>
        <dbReference type="ARBA" id="ARBA00022989"/>
    </source>
</evidence>
<accession>A0ABZ0QNK7</accession>
<keyword evidence="6 9" id="KW-1133">Transmembrane helix</keyword>
<keyword evidence="3 9" id="KW-1003">Cell membrane</keyword>
<keyword evidence="4 9" id="KW-0812">Transmembrane</keyword>
<dbReference type="HAMAP" id="MF_01464_B">
    <property type="entry name" value="SecF_B"/>
    <property type="match status" value="1"/>
</dbReference>
<feature type="transmembrane region" description="Helical" evidence="9">
    <location>
        <begin position="230"/>
        <end position="247"/>
    </location>
</feature>
<dbReference type="PANTHER" id="PTHR30081">
    <property type="entry name" value="PROTEIN-EXPORT MEMBRANE PROTEIN SEC"/>
    <property type="match status" value="1"/>
</dbReference>
<evidence type="ECO:0000313" key="12">
    <source>
        <dbReference type="Proteomes" id="UP001304683"/>
    </source>
</evidence>
<comment type="subcellular location">
    <subcellularLocation>
        <location evidence="1 9">Cell membrane</location>
        <topology evidence="1 9">Multi-pass membrane protein</topology>
    </subcellularLocation>
</comment>
<dbReference type="Proteomes" id="UP001304683">
    <property type="component" value="Chromosome"/>
</dbReference>
<evidence type="ECO:0000256" key="9">
    <source>
        <dbReference type="HAMAP-Rule" id="MF_01464"/>
    </source>
</evidence>
<feature type="transmembrane region" description="Helical" evidence="9">
    <location>
        <begin position="151"/>
        <end position="174"/>
    </location>
</feature>
<keyword evidence="12" id="KW-1185">Reference proteome</keyword>
<comment type="subunit">
    <text evidence="9">Forms a complex with SecD. Part of the essential Sec protein translocation apparatus which comprises SecA, SecYEG and auxiliary proteins SecDF. Other proteins may also be involved.</text>
</comment>
<evidence type="ECO:0000256" key="1">
    <source>
        <dbReference type="ARBA" id="ARBA00004651"/>
    </source>
</evidence>
<dbReference type="NCBIfam" id="TIGR00916">
    <property type="entry name" value="2A0604s01"/>
    <property type="match status" value="1"/>
</dbReference>
<keyword evidence="8 9" id="KW-0472">Membrane</keyword>
<evidence type="ECO:0000259" key="10">
    <source>
        <dbReference type="Pfam" id="PF02355"/>
    </source>
</evidence>
<comment type="similarity">
    <text evidence="9">Belongs to the SecD/SecF family. SecF subfamily.</text>
</comment>
<evidence type="ECO:0000256" key="3">
    <source>
        <dbReference type="ARBA" id="ARBA00022475"/>
    </source>
</evidence>
<proteinExistence type="inferred from homology"/>
<organism evidence="11 12">
    <name type="scientific">Thermaerobacter composti</name>
    <dbReference type="NCBI Taxonomy" id="554949"/>
    <lineage>
        <taxon>Bacteria</taxon>
        <taxon>Bacillati</taxon>
        <taxon>Bacillota</taxon>
        <taxon>Clostridia</taxon>
        <taxon>Eubacteriales</taxon>
        <taxon>Clostridiales Family XVII. Incertae Sedis</taxon>
        <taxon>Thermaerobacter</taxon>
    </lineage>
</organism>
<dbReference type="SUPFAM" id="SSF82866">
    <property type="entry name" value="Multidrug efflux transporter AcrB transmembrane domain"/>
    <property type="match status" value="1"/>
</dbReference>
<dbReference type="InterPro" id="IPR022645">
    <property type="entry name" value="SecD/SecF_bac"/>
</dbReference>
<dbReference type="InterPro" id="IPR055344">
    <property type="entry name" value="SecD_SecF_C_bact"/>
</dbReference>
<keyword evidence="5 9" id="KW-0653">Protein transport</keyword>
<dbReference type="Gene3D" id="1.20.1640.10">
    <property type="entry name" value="Multidrug efflux transporter AcrB transmembrane domain"/>
    <property type="match status" value="1"/>
</dbReference>
<keyword evidence="2 9" id="KW-0813">Transport</keyword>
<feature type="transmembrane region" description="Helical" evidence="9">
    <location>
        <begin position="253"/>
        <end position="280"/>
    </location>
</feature>
<feature type="transmembrane region" description="Helical" evidence="9">
    <location>
        <begin position="180"/>
        <end position="199"/>
    </location>
</feature>
<name>A0ABZ0QNK7_9FIRM</name>
<evidence type="ECO:0000256" key="2">
    <source>
        <dbReference type="ARBA" id="ARBA00022448"/>
    </source>
</evidence>
<dbReference type="Gene3D" id="3.30.70.2040">
    <property type="match status" value="1"/>
</dbReference>
<reference evidence="11 12" key="1">
    <citation type="submission" date="2023-08" db="EMBL/GenBank/DDBJ databases">
        <title>Genome sequence of Thermaerobacter compostii strain Ins1, a spore-forming filamentous bacterium isolated from a deep geothermal reservoir.</title>
        <authorList>
            <person name="Bregnard D."/>
            <person name="Gonzalez D."/>
            <person name="Junier P."/>
        </authorList>
    </citation>
    <scope>NUCLEOTIDE SEQUENCE [LARGE SCALE GENOMIC DNA]</scope>
    <source>
        <strain evidence="11 12">Ins1</strain>
    </source>
</reference>
<comment type="function">
    <text evidence="9">Part of the Sec protein translocase complex. Interacts with the SecYEG preprotein conducting channel. SecDF uses the proton motive force (PMF) to complete protein translocation after the ATP-dependent function of SecA.</text>
</comment>
<feature type="domain" description="Protein export membrane protein SecD/SecF C-terminal" evidence="10">
    <location>
        <begin position="107"/>
        <end position="282"/>
    </location>
</feature>
<evidence type="ECO:0000313" key="11">
    <source>
        <dbReference type="EMBL" id="WPD18020.1"/>
    </source>
</evidence>
<evidence type="ECO:0000256" key="7">
    <source>
        <dbReference type="ARBA" id="ARBA00023010"/>
    </source>
</evidence>
<dbReference type="PANTHER" id="PTHR30081:SF8">
    <property type="entry name" value="PROTEIN TRANSLOCASE SUBUNIT SECF"/>
    <property type="match status" value="1"/>
</dbReference>
<dbReference type="RefSeq" id="WP_135225511.1">
    <property type="nucleotide sequence ID" value="NZ_CP132508.1"/>
</dbReference>